<proteinExistence type="predicted"/>
<dbReference type="EMBL" id="HBUE01277812">
    <property type="protein sequence ID" value="CAG6567266.1"/>
    <property type="molecule type" value="Transcribed_RNA"/>
</dbReference>
<organism evidence="1">
    <name type="scientific">Culex pipiens</name>
    <name type="common">House mosquito</name>
    <dbReference type="NCBI Taxonomy" id="7175"/>
    <lineage>
        <taxon>Eukaryota</taxon>
        <taxon>Metazoa</taxon>
        <taxon>Ecdysozoa</taxon>
        <taxon>Arthropoda</taxon>
        <taxon>Hexapoda</taxon>
        <taxon>Insecta</taxon>
        <taxon>Pterygota</taxon>
        <taxon>Neoptera</taxon>
        <taxon>Endopterygota</taxon>
        <taxon>Diptera</taxon>
        <taxon>Nematocera</taxon>
        <taxon>Culicoidea</taxon>
        <taxon>Culicidae</taxon>
        <taxon>Culicinae</taxon>
        <taxon>Culicini</taxon>
        <taxon>Culex</taxon>
        <taxon>Culex</taxon>
    </lineage>
</organism>
<accession>A0A8D8JB52</accession>
<name>A0A8D8JB52_CULPI</name>
<sequence>MRRLGQRRTSGSLRRARRSWTGRWSTTLTRRTRPGWGLLTRRERGRIWPRCRLIRWSCSWIDWRRSRTFRLRSPAVRMEVPSWTTMLFAASAWTASARTRT</sequence>
<dbReference type="EMBL" id="HBUE01172356">
    <property type="protein sequence ID" value="CAG6515766.1"/>
    <property type="molecule type" value="Transcribed_RNA"/>
</dbReference>
<protein>
    <submittedName>
        <fullName evidence="1">(northern house mosquito) hypothetical protein</fullName>
    </submittedName>
</protein>
<reference evidence="1" key="1">
    <citation type="submission" date="2021-05" db="EMBL/GenBank/DDBJ databases">
        <authorList>
            <person name="Alioto T."/>
            <person name="Alioto T."/>
            <person name="Gomez Garrido J."/>
        </authorList>
    </citation>
    <scope>NUCLEOTIDE SEQUENCE</scope>
</reference>
<dbReference type="AlphaFoldDB" id="A0A8D8JB52"/>
<evidence type="ECO:0000313" key="1">
    <source>
        <dbReference type="EMBL" id="CAG6567266.1"/>
    </source>
</evidence>